<organism evidence="2 3">
    <name type="scientific">Fibrisoma limi BUZ 3</name>
    <dbReference type="NCBI Taxonomy" id="1185876"/>
    <lineage>
        <taxon>Bacteria</taxon>
        <taxon>Pseudomonadati</taxon>
        <taxon>Bacteroidota</taxon>
        <taxon>Cytophagia</taxon>
        <taxon>Cytophagales</taxon>
        <taxon>Spirosomataceae</taxon>
        <taxon>Fibrisoma</taxon>
    </lineage>
</organism>
<comment type="caution">
    <text evidence="2">The sequence shown here is derived from an EMBL/GenBank/DDBJ whole genome shotgun (WGS) entry which is preliminary data.</text>
</comment>
<dbReference type="NCBIfam" id="TIGR03519">
    <property type="entry name" value="T9SS_PorP_fam"/>
    <property type="match status" value="1"/>
</dbReference>
<dbReference type="EMBL" id="CAIT01000003">
    <property type="protein sequence ID" value="CCH51160.1"/>
    <property type="molecule type" value="Genomic_DNA"/>
</dbReference>
<name>I2GB86_9BACT</name>
<dbReference type="AlphaFoldDB" id="I2GB86"/>
<gene>
    <name evidence="2" type="ORF">BN8_00074</name>
</gene>
<feature type="signal peptide" evidence="1">
    <location>
        <begin position="1"/>
        <end position="41"/>
    </location>
</feature>
<dbReference type="Proteomes" id="UP000009309">
    <property type="component" value="Unassembled WGS sequence"/>
</dbReference>
<reference evidence="2 3" key="1">
    <citation type="journal article" date="2012" name="J. Bacteriol.">
        <title>Genome Sequence of the Filamentous Bacterium Fibrisoma limi BUZ 3T.</title>
        <authorList>
            <person name="Filippini M."/>
            <person name="Qi W."/>
            <person name="Jaenicke S."/>
            <person name="Goesmann A."/>
            <person name="Smits T.H."/>
            <person name="Bagheri H.C."/>
        </authorList>
    </citation>
    <scope>NUCLEOTIDE SEQUENCE [LARGE SCALE GENOMIC DNA]</scope>
    <source>
        <strain evidence="3">BUZ 3T</strain>
    </source>
</reference>
<protein>
    <submittedName>
        <fullName evidence="2">Putative membrane protein</fullName>
    </submittedName>
</protein>
<feature type="chain" id="PRO_5003658709" evidence="1">
    <location>
        <begin position="42"/>
        <end position="318"/>
    </location>
</feature>
<dbReference type="STRING" id="1185876.BN8_00074"/>
<dbReference type="eggNOG" id="COG3064">
    <property type="taxonomic scope" value="Bacteria"/>
</dbReference>
<dbReference type="Pfam" id="PF11751">
    <property type="entry name" value="PorP_SprF"/>
    <property type="match status" value="1"/>
</dbReference>
<sequence length="318" mass="34295">MAKAYNLAACLRLGMHLLKKATFACLLSGFISLLATGSAVAQKEVLYSQYLVNPLGINPATAGSRESFHLTAMLRRKWIGLRNAPITQSVAADGAIANGTIGLGFQALNDRMGLFQATGAYGSVAYRFNMPALAKLSVGVQGGVSVLPIYDFTSASSLNRAVGSLSVGVYYQSDRYFGGISAPELIGKALNLSNRFLYQSVRPIMFQAGVKTAVAENVVLIPSVLVSAISGRPLGVDVNAKAWINERFGFGLAYRYKTPGLIQTNYVHATAELQLGSSIRVGYLFYSQTPENPYSTYTQNSTHEFMFRFSPNALGFSY</sequence>
<keyword evidence="1" id="KW-0732">Signal</keyword>
<evidence type="ECO:0000256" key="1">
    <source>
        <dbReference type="SAM" id="SignalP"/>
    </source>
</evidence>
<keyword evidence="3" id="KW-1185">Reference proteome</keyword>
<evidence type="ECO:0000313" key="3">
    <source>
        <dbReference type="Proteomes" id="UP000009309"/>
    </source>
</evidence>
<accession>I2GB86</accession>
<evidence type="ECO:0000313" key="2">
    <source>
        <dbReference type="EMBL" id="CCH51160.1"/>
    </source>
</evidence>
<dbReference type="InterPro" id="IPR019861">
    <property type="entry name" value="PorP/SprF_Bacteroidetes"/>
</dbReference>
<proteinExistence type="predicted"/>